<sequence length="465" mass="49336">MSSGKRAAFIQQNGLAVLLKLLEEGNVQVAAAAVSMAAVLVSEDAQELQALSHKGIVPAVARYAAAQWPYVLRLRAATFLHNLCHAGDTAALLAITCGGVPQLAELVEPSLDNRVLTEMAVQPAQLRTGYSFDQPKQAATTGCFHGGLARLAAIFKCGSAGRAHSNTPQKAELTKQQRHLPAPSLASMLLQLGELLLLLVKEGSDATGYLATKEILQPLVHALLAMQPSLLAAALQALVILTTNAELLEPLHEAGAITVLPQCLALRRPMRVRMDALCALDFLCKRDCARQEAAAVAGVVPHLVALIEGPAAENQPPADQGNTQTGMQGAAEAPLKTPAPMRSKAIGMLVDMAHSTSHCLSLMAAYDVPAILLTLLDEQEWQASALEALAAWLAEEPKSIESVLLAPSTTMQIKVLFQRRARVGAAAETMCQMLCSLLRLLRRSPRFTVSAIASGLPGVLVQWTV</sequence>
<name>A0AAW1PA95_9CHLO</name>
<dbReference type="SUPFAM" id="SSF48371">
    <property type="entry name" value="ARM repeat"/>
    <property type="match status" value="1"/>
</dbReference>
<accession>A0AAW1PA95</accession>
<feature type="region of interest" description="Disordered" evidence="1">
    <location>
        <begin position="312"/>
        <end position="334"/>
    </location>
</feature>
<comment type="caution">
    <text evidence="2">The sequence shown here is derived from an EMBL/GenBank/DDBJ whole genome shotgun (WGS) entry which is preliminary data.</text>
</comment>
<dbReference type="Gene3D" id="1.25.10.10">
    <property type="entry name" value="Leucine-rich Repeat Variant"/>
    <property type="match status" value="2"/>
</dbReference>
<gene>
    <name evidence="2" type="ORF">WJX73_007659</name>
</gene>
<dbReference type="EMBL" id="JALJOQ010000044">
    <property type="protein sequence ID" value="KAK9805369.1"/>
    <property type="molecule type" value="Genomic_DNA"/>
</dbReference>
<keyword evidence="3" id="KW-1185">Reference proteome</keyword>
<protein>
    <submittedName>
        <fullName evidence="2">Uncharacterized protein</fullName>
    </submittedName>
</protein>
<evidence type="ECO:0000313" key="3">
    <source>
        <dbReference type="Proteomes" id="UP001465755"/>
    </source>
</evidence>
<evidence type="ECO:0000313" key="2">
    <source>
        <dbReference type="EMBL" id="KAK9805369.1"/>
    </source>
</evidence>
<dbReference type="AlphaFoldDB" id="A0AAW1PA95"/>
<dbReference type="InterPro" id="IPR016024">
    <property type="entry name" value="ARM-type_fold"/>
</dbReference>
<dbReference type="InterPro" id="IPR011989">
    <property type="entry name" value="ARM-like"/>
</dbReference>
<evidence type="ECO:0000256" key="1">
    <source>
        <dbReference type="SAM" id="MobiDB-lite"/>
    </source>
</evidence>
<reference evidence="2 3" key="1">
    <citation type="journal article" date="2024" name="Nat. Commun.">
        <title>Phylogenomics reveals the evolutionary origins of lichenization in chlorophyte algae.</title>
        <authorList>
            <person name="Puginier C."/>
            <person name="Libourel C."/>
            <person name="Otte J."/>
            <person name="Skaloud P."/>
            <person name="Haon M."/>
            <person name="Grisel S."/>
            <person name="Petersen M."/>
            <person name="Berrin J.G."/>
            <person name="Delaux P.M."/>
            <person name="Dal Grande F."/>
            <person name="Keller J."/>
        </authorList>
    </citation>
    <scope>NUCLEOTIDE SEQUENCE [LARGE SCALE GENOMIC DNA]</scope>
    <source>
        <strain evidence="2 3">SAG 2036</strain>
    </source>
</reference>
<proteinExistence type="predicted"/>
<organism evidence="2 3">
    <name type="scientific">Symbiochloris irregularis</name>
    <dbReference type="NCBI Taxonomy" id="706552"/>
    <lineage>
        <taxon>Eukaryota</taxon>
        <taxon>Viridiplantae</taxon>
        <taxon>Chlorophyta</taxon>
        <taxon>core chlorophytes</taxon>
        <taxon>Trebouxiophyceae</taxon>
        <taxon>Trebouxiales</taxon>
        <taxon>Trebouxiaceae</taxon>
        <taxon>Symbiochloris</taxon>
    </lineage>
</organism>
<dbReference type="Proteomes" id="UP001465755">
    <property type="component" value="Unassembled WGS sequence"/>
</dbReference>